<dbReference type="RefSeq" id="WP_077835644.1">
    <property type="nucleotide sequence ID" value="NZ_CP096983.1"/>
</dbReference>
<dbReference type="PROSITE" id="PS51186">
    <property type="entry name" value="GNAT"/>
    <property type="match status" value="1"/>
</dbReference>
<evidence type="ECO:0000313" key="2">
    <source>
        <dbReference type="Proteomes" id="UP000190951"/>
    </source>
</evidence>
<dbReference type="GO" id="GO:0016747">
    <property type="term" value="F:acyltransferase activity, transferring groups other than amino-acyl groups"/>
    <property type="evidence" value="ECO:0007669"/>
    <property type="project" value="InterPro"/>
</dbReference>
<dbReference type="KEGG" id="crw:CROST_035270"/>
<dbReference type="EMBL" id="CP096983">
    <property type="protein sequence ID" value="URZ12782.1"/>
    <property type="molecule type" value="Genomic_DNA"/>
</dbReference>
<dbReference type="Gene3D" id="3.40.630.30">
    <property type="match status" value="1"/>
</dbReference>
<dbReference type="PANTHER" id="PTHR39173:SF1">
    <property type="entry name" value="ACETYLTRANSFERASE"/>
    <property type="match status" value="1"/>
</dbReference>
<sequence>MDDITLVFPKEDLEVKAMEFKKEFFDFGERTINGSFKLDYKDNYAEWLKIIKDNLSKETVNPEWVVSTTFFAVKKSDSKIVGIVNLRHYLNDFYKNSGHIGYSVRPSERKKGYATEILRQTLEYAKQRGLKEVYIACKKENEGSRKTILKNGGVLTRTFKDQGKEHEVFYINMKRGEI</sequence>
<dbReference type="Proteomes" id="UP000190951">
    <property type="component" value="Chromosome"/>
</dbReference>
<protein>
    <submittedName>
        <fullName evidence="1">Uncharacterized protein</fullName>
    </submittedName>
</protein>
<organism evidence="1 2">
    <name type="scientific">Clostridium felsineum</name>
    <dbReference type="NCBI Taxonomy" id="36839"/>
    <lineage>
        <taxon>Bacteria</taxon>
        <taxon>Bacillati</taxon>
        <taxon>Bacillota</taxon>
        <taxon>Clostridia</taxon>
        <taxon>Eubacteriales</taxon>
        <taxon>Clostridiaceae</taxon>
        <taxon>Clostridium</taxon>
    </lineage>
</organism>
<accession>A0A1S8LQE3</accession>
<proteinExistence type="predicted"/>
<dbReference type="PANTHER" id="PTHR39173">
    <property type="entry name" value="ACETYLTRANSFERASE"/>
    <property type="match status" value="1"/>
</dbReference>
<keyword evidence="2" id="KW-1185">Reference proteome</keyword>
<reference evidence="1 2" key="1">
    <citation type="submission" date="2022-04" db="EMBL/GenBank/DDBJ databases">
        <title>Genome sequence of C. roseum typestrain.</title>
        <authorList>
            <person name="Poehlein A."/>
            <person name="Schoch T."/>
            <person name="Duerre P."/>
            <person name="Daniel R."/>
        </authorList>
    </citation>
    <scope>NUCLEOTIDE SEQUENCE [LARGE SCALE GENOMIC DNA]</scope>
    <source>
        <strain evidence="1 2">DSM 7320</strain>
    </source>
</reference>
<dbReference type="SUPFAM" id="SSF55729">
    <property type="entry name" value="Acyl-CoA N-acyltransferases (Nat)"/>
    <property type="match status" value="1"/>
</dbReference>
<dbReference type="STRING" id="84029.CROST_39430"/>
<gene>
    <name evidence="1" type="ORF">CROST_035270</name>
</gene>
<dbReference type="Pfam" id="PF13302">
    <property type="entry name" value="Acetyltransf_3"/>
    <property type="match status" value="1"/>
</dbReference>
<dbReference type="CDD" id="cd04301">
    <property type="entry name" value="NAT_SF"/>
    <property type="match status" value="1"/>
</dbReference>
<name>A0A1S8LQE3_9CLOT</name>
<evidence type="ECO:0000313" key="1">
    <source>
        <dbReference type="EMBL" id="URZ12782.1"/>
    </source>
</evidence>
<dbReference type="AlphaFoldDB" id="A0A1S8LQE3"/>
<dbReference type="InterPro" id="IPR016181">
    <property type="entry name" value="Acyl_CoA_acyltransferase"/>
</dbReference>
<dbReference type="InterPro" id="IPR000182">
    <property type="entry name" value="GNAT_dom"/>
</dbReference>